<feature type="chain" id="PRO_5045886869" description="Lipoprotein" evidence="1">
    <location>
        <begin position="21"/>
        <end position="183"/>
    </location>
</feature>
<dbReference type="RefSeq" id="WP_371841508.1">
    <property type="nucleotide sequence ID" value="NZ_JBGMEK010000124.1"/>
</dbReference>
<accession>A0ABV4P620</accession>
<dbReference type="Proteomes" id="UP001569428">
    <property type="component" value="Unassembled WGS sequence"/>
</dbReference>
<proteinExistence type="predicted"/>
<evidence type="ECO:0000313" key="2">
    <source>
        <dbReference type="EMBL" id="MFA0813697.1"/>
    </source>
</evidence>
<protein>
    <recommendedName>
        <fullName evidence="4">Lipoprotein</fullName>
    </recommendedName>
</protein>
<organism evidence="2 3">
    <name type="scientific">Microbulbifer epialgicus</name>
    <dbReference type="NCBI Taxonomy" id="393907"/>
    <lineage>
        <taxon>Bacteria</taxon>
        <taxon>Pseudomonadati</taxon>
        <taxon>Pseudomonadota</taxon>
        <taxon>Gammaproteobacteria</taxon>
        <taxon>Cellvibrionales</taxon>
        <taxon>Microbulbiferaceae</taxon>
        <taxon>Microbulbifer</taxon>
    </lineage>
</organism>
<dbReference type="EMBL" id="JBGMEK010000124">
    <property type="protein sequence ID" value="MFA0813697.1"/>
    <property type="molecule type" value="Genomic_DNA"/>
</dbReference>
<evidence type="ECO:0000313" key="3">
    <source>
        <dbReference type="Proteomes" id="UP001569428"/>
    </source>
</evidence>
<dbReference type="PROSITE" id="PS51257">
    <property type="entry name" value="PROKAR_LIPOPROTEIN"/>
    <property type="match status" value="1"/>
</dbReference>
<comment type="caution">
    <text evidence="2">The sequence shown here is derived from an EMBL/GenBank/DDBJ whole genome shotgun (WGS) entry which is preliminary data.</text>
</comment>
<keyword evidence="1" id="KW-0732">Signal</keyword>
<evidence type="ECO:0000256" key="1">
    <source>
        <dbReference type="SAM" id="SignalP"/>
    </source>
</evidence>
<evidence type="ECO:0008006" key="4">
    <source>
        <dbReference type="Google" id="ProtNLM"/>
    </source>
</evidence>
<reference evidence="2 3" key="1">
    <citation type="submission" date="2024-08" db="EMBL/GenBank/DDBJ databases">
        <authorList>
            <person name="Ishaq N."/>
        </authorList>
    </citation>
    <scope>NUCLEOTIDE SEQUENCE [LARGE SCALE GENOMIC DNA]</scope>
    <source>
        <strain evidence="2 3">DSM 18651</strain>
    </source>
</reference>
<name>A0ABV4P620_9GAMM</name>
<sequence>MTKLAITLAALLLTGCSATTSLTQRSAAEVRQAVTMQDVRENSEIEYSGPPMQATTDGSDHNLYYYNLHAYEAKSDGAIRYQLRIDITYREHWRYYESASFSGGRQVNIPKSDRKILYCVSGTDCMFEETLEVSLDEEQIVSALKDRDRLRLKLKARSGHRSIIEVSSSYLMGFYAAIVNRNG</sequence>
<gene>
    <name evidence="2" type="ORF">ACCI49_22675</name>
</gene>
<keyword evidence="3" id="KW-1185">Reference proteome</keyword>
<feature type="signal peptide" evidence="1">
    <location>
        <begin position="1"/>
        <end position="20"/>
    </location>
</feature>